<dbReference type="OrthoDB" id="1112927at2759"/>
<dbReference type="InterPro" id="IPR001810">
    <property type="entry name" value="F-box_dom"/>
</dbReference>
<keyword evidence="3" id="KW-1185">Reference proteome</keyword>
<dbReference type="Gene3D" id="1.20.1280.50">
    <property type="match status" value="1"/>
</dbReference>
<dbReference type="EMBL" id="CACVBM020001717">
    <property type="protein sequence ID" value="CAA7057918.1"/>
    <property type="molecule type" value="Genomic_DNA"/>
</dbReference>
<dbReference type="PANTHER" id="PTHR44259:SF31">
    <property type="entry name" value="F-BOX FAMILY PROTEIN"/>
    <property type="match status" value="1"/>
</dbReference>
<dbReference type="InterPro" id="IPR050942">
    <property type="entry name" value="F-box_BR-signaling"/>
</dbReference>
<dbReference type="InterPro" id="IPR036047">
    <property type="entry name" value="F-box-like_dom_sf"/>
</dbReference>
<accession>A0A6D2L0C2</accession>
<evidence type="ECO:0000313" key="3">
    <source>
        <dbReference type="Proteomes" id="UP000467841"/>
    </source>
</evidence>
<dbReference type="PANTHER" id="PTHR44259">
    <property type="entry name" value="OS07G0183000 PROTEIN-RELATED"/>
    <property type="match status" value="1"/>
</dbReference>
<dbReference type="SUPFAM" id="SSF81383">
    <property type="entry name" value="F-box domain"/>
    <property type="match status" value="1"/>
</dbReference>
<organism evidence="2 3">
    <name type="scientific">Microthlaspi erraticum</name>
    <dbReference type="NCBI Taxonomy" id="1685480"/>
    <lineage>
        <taxon>Eukaryota</taxon>
        <taxon>Viridiplantae</taxon>
        <taxon>Streptophyta</taxon>
        <taxon>Embryophyta</taxon>
        <taxon>Tracheophyta</taxon>
        <taxon>Spermatophyta</taxon>
        <taxon>Magnoliopsida</taxon>
        <taxon>eudicotyledons</taxon>
        <taxon>Gunneridae</taxon>
        <taxon>Pentapetalae</taxon>
        <taxon>rosids</taxon>
        <taxon>malvids</taxon>
        <taxon>Brassicales</taxon>
        <taxon>Brassicaceae</taxon>
        <taxon>Coluteocarpeae</taxon>
        <taxon>Microthlaspi</taxon>
    </lineage>
</organism>
<reference evidence="2" key="1">
    <citation type="submission" date="2020-01" db="EMBL/GenBank/DDBJ databases">
        <authorList>
            <person name="Mishra B."/>
        </authorList>
    </citation>
    <scope>NUCLEOTIDE SEQUENCE [LARGE SCALE GENOMIC DNA]</scope>
</reference>
<dbReference type="SMART" id="SM00256">
    <property type="entry name" value="FBOX"/>
    <property type="match status" value="1"/>
</dbReference>
<protein>
    <recommendedName>
        <fullName evidence="1">F-box domain-containing protein</fullName>
    </recommendedName>
</protein>
<feature type="domain" description="F-box" evidence="1">
    <location>
        <begin position="9"/>
        <end position="49"/>
    </location>
</feature>
<name>A0A6D2L0C2_9BRAS</name>
<dbReference type="AlphaFoldDB" id="A0A6D2L0C2"/>
<dbReference type="Pfam" id="PF00646">
    <property type="entry name" value="F-box"/>
    <property type="match status" value="1"/>
</dbReference>
<comment type="caution">
    <text evidence="2">The sequence shown here is derived from an EMBL/GenBank/DDBJ whole genome shotgun (WGS) entry which is preliminary data.</text>
</comment>
<dbReference type="Proteomes" id="UP000467841">
    <property type="component" value="Unassembled WGS sequence"/>
</dbReference>
<gene>
    <name evidence="2" type="ORF">MERR_LOCUS45154</name>
</gene>
<proteinExistence type="predicted"/>
<evidence type="ECO:0000313" key="2">
    <source>
        <dbReference type="EMBL" id="CAA7057918.1"/>
    </source>
</evidence>
<sequence>METGDWSNLPPDMLGSIFQRLSLADFHRAKTVCWNWNSSSRLTLSRKRESPWLILFPHDSYDVCMLYNPDEDRVYRTNKDLSGTRFLANYGNWLLILDSTSNLYMIDLFSENRIDLPPLESLISSTSSLKRVGDKEFIWEFSGGSYYNLTTNDLRGRLWVNEKTEEFVVAWYFYCPSSHLCFCKKGELSYTVIPLREEVPES</sequence>
<evidence type="ECO:0000259" key="1">
    <source>
        <dbReference type="SMART" id="SM00256"/>
    </source>
</evidence>
<dbReference type="Pfam" id="PF03478">
    <property type="entry name" value="Beta-prop_KIB1-4"/>
    <property type="match status" value="1"/>
</dbReference>
<dbReference type="InterPro" id="IPR005174">
    <property type="entry name" value="KIB1-4_b-propeller"/>
</dbReference>